<gene>
    <name evidence="2" type="ORF">UT84_C0002G0013</name>
</gene>
<feature type="compositionally biased region" description="Basic and acidic residues" evidence="1">
    <location>
        <begin position="60"/>
        <end position="80"/>
    </location>
</feature>
<proteinExistence type="predicted"/>
<dbReference type="AlphaFoldDB" id="A0A0G0ULQ5"/>
<dbReference type="Proteomes" id="UP000034531">
    <property type="component" value="Unassembled WGS sequence"/>
</dbReference>
<comment type="caution">
    <text evidence="2">The sequence shown here is derived from an EMBL/GenBank/DDBJ whole genome shotgun (WGS) entry which is preliminary data.</text>
</comment>
<evidence type="ECO:0000256" key="1">
    <source>
        <dbReference type="SAM" id="MobiDB-lite"/>
    </source>
</evidence>
<sequence>MVAERAERTETGRNLVRHDISVATNEAFRVRDSEAGGFDHHIRLLNNSPIQLEVVDATDPHKRQTKEVDEGKPYGRKDTYRLYPQPEVDGQRQFIIVAKKGVEVETGVADQPTEE</sequence>
<organism evidence="2 3">
    <name type="scientific">Candidatus Curtissbacteria bacterium GW2011_GWA1_40_16</name>
    <dbReference type="NCBI Taxonomy" id="1618405"/>
    <lineage>
        <taxon>Bacteria</taxon>
        <taxon>Candidatus Curtissiibacteriota</taxon>
    </lineage>
</organism>
<evidence type="ECO:0000313" key="3">
    <source>
        <dbReference type="Proteomes" id="UP000034531"/>
    </source>
</evidence>
<name>A0A0G0ULQ5_9BACT</name>
<reference evidence="2 3" key="1">
    <citation type="journal article" date="2015" name="Nature">
        <title>rRNA introns, odd ribosomes, and small enigmatic genomes across a large radiation of phyla.</title>
        <authorList>
            <person name="Brown C.T."/>
            <person name="Hug L.A."/>
            <person name="Thomas B.C."/>
            <person name="Sharon I."/>
            <person name="Castelle C.J."/>
            <person name="Singh A."/>
            <person name="Wilkins M.J."/>
            <person name="Williams K.H."/>
            <person name="Banfield J.F."/>
        </authorList>
    </citation>
    <scope>NUCLEOTIDE SEQUENCE [LARGE SCALE GENOMIC DNA]</scope>
</reference>
<protein>
    <submittedName>
        <fullName evidence="2">Uncharacterized protein</fullName>
    </submittedName>
</protein>
<dbReference type="EMBL" id="LBYI01000002">
    <property type="protein sequence ID" value="KKR51152.1"/>
    <property type="molecule type" value="Genomic_DNA"/>
</dbReference>
<evidence type="ECO:0000313" key="2">
    <source>
        <dbReference type="EMBL" id="KKR51152.1"/>
    </source>
</evidence>
<feature type="region of interest" description="Disordered" evidence="1">
    <location>
        <begin position="60"/>
        <end position="82"/>
    </location>
</feature>
<accession>A0A0G0ULQ5</accession>